<keyword evidence="2" id="KW-1185">Reference proteome</keyword>
<proteinExistence type="predicted"/>
<organism evidence="1 2">
    <name type="scientific">Pseudarthrobacter humi</name>
    <dbReference type="NCBI Taxonomy" id="2952523"/>
    <lineage>
        <taxon>Bacteria</taxon>
        <taxon>Bacillati</taxon>
        <taxon>Actinomycetota</taxon>
        <taxon>Actinomycetes</taxon>
        <taxon>Micrococcales</taxon>
        <taxon>Micrococcaceae</taxon>
        <taxon>Pseudarthrobacter</taxon>
    </lineage>
</organism>
<dbReference type="EMBL" id="JANCLV010000004">
    <property type="protein sequence ID" value="MCP8999753.1"/>
    <property type="molecule type" value="Genomic_DNA"/>
</dbReference>
<gene>
    <name evidence="1" type="ORF">NFC73_08405</name>
</gene>
<comment type="caution">
    <text evidence="1">The sequence shown here is derived from an EMBL/GenBank/DDBJ whole genome shotgun (WGS) entry which is preliminary data.</text>
</comment>
<evidence type="ECO:0000313" key="1">
    <source>
        <dbReference type="EMBL" id="MCP8999753.1"/>
    </source>
</evidence>
<accession>A0ABT1LMR7</accession>
<reference evidence="1 2" key="1">
    <citation type="submission" date="2022-06" db="EMBL/GenBank/DDBJ databases">
        <title>Pseudarthrobacter sp. strain RMG13 Genome sequencing and assembly.</title>
        <authorList>
            <person name="Kim I."/>
        </authorList>
    </citation>
    <scope>NUCLEOTIDE SEQUENCE [LARGE SCALE GENOMIC DNA]</scope>
    <source>
        <strain evidence="1 2">RMG13</strain>
    </source>
</reference>
<protein>
    <submittedName>
        <fullName evidence="1">Uncharacterized protein</fullName>
    </submittedName>
</protein>
<name>A0ABT1LMR7_9MICC</name>
<evidence type="ECO:0000313" key="2">
    <source>
        <dbReference type="Proteomes" id="UP001524318"/>
    </source>
</evidence>
<sequence>MDEATGDWDQLIGSWVELRSGGSVVRTGEVEAVAGDSSVMWLKFNGNHGRQMVAKSDNYEVRPQGQTNKP</sequence>
<dbReference type="RefSeq" id="WP_254749237.1">
    <property type="nucleotide sequence ID" value="NZ_JANCLV010000004.1"/>
</dbReference>
<dbReference type="Proteomes" id="UP001524318">
    <property type="component" value="Unassembled WGS sequence"/>
</dbReference>